<protein>
    <submittedName>
        <fullName evidence="2">Endonuclease YncB(Thermonuclease family)</fullName>
    </submittedName>
</protein>
<dbReference type="PROSITE" id="PS50830">
    <property type="entry name" value="TNASE_3"/>
    <property type="match status" value="1"/>
</dbReference>
<accession>A0A316GCE0</accession>
<organism evidence="2 3">
    <name type="scientific">Silicimonas algicola</name>
    <dbReference type="NCBI Taxonomy" id="1826607"/>
    <lineage>
        <taxon>Bacteria</taxon>
        <taxon>Pseudomonadati</taxon>
        <taxon>Pseudomonadota</taxon>
        <taxon>Alphaproteobacteria</taxon>
        <taxon>Rhodobacterales</taxon>
        <taxon>Paracoccaceae</taxon>
    </lineage>
</organism>
<dbReference type="Gene3D" id="2.40.50.90">
    <property type="match status" value="1"/>
</dbReference>
<keyword evidence="3" id="KW-1185">Reference proteome</keyword>
<evidence type="ECO:0000313" key="2">
    <source>
        <dbReference type="EMBL" id="PWK58588.1"/>
    </source>
</evidence>
<dbReference type="EMBL" id="QGGV01000001">
    <property type="protein sequence ID" value="PWK58588.1"/>
    <property type="molecule type" value="Genomic_DNA"/>
</dbReference>
<keyword evidence="2" id="KW-0378">Hydrolase</keyword>
<keyword evidence="2" id="KW-0255">Endonuclease</keyword>
<reference evidence="2 3" key="1">
    <citation type="submission" date="2018-05" db="EMBL/GenBank/DDBJ databases">
        <title>Genomic Encyclopedia of Type Strains, Phase IV (KMG-IV): sequencing the most valuable type-strain genomes for metagenomic binning, comparative biology and taxonomic classification.</title>
        <authorList>
            <person name="Goeker M."/>
        </authorList>
    </citation>
    <scope>NUCLEOTIDE SEQUENCE [LARGE SCALE GENOMIC DNA]</scope>
    <source>
        <strain evidence="2 3">DSM 103371</strain>
    </source>
</reference>
<dbReference type="Pfam" id="PF00565">
    <property type="entry name" value="SNase"/>
    <property type="match status" value="1"/>
</dbReference>
<keyword evidence="2" id="KW-0540">Nuclease</keyword>
<comment type="caution">
    <text evidence="2">The sequence shown here is derived from an EMBL/GenBank/DDBJ whole genome shotgun (WGS) entry which is preliminary data.</text>
</comment>
<name>A0A316GCE0_9RHOB</name>
<evidence type="ECO:0000313" key="3">
    <source>
        <dbReference type="Proteomes" id="UP000245390"/>
    </source>
</evidence>
<dbReference type="Proteomes" id="UP000245390">
    <property type="component" value="Unassembled WGS sequence"/>
</dbReference>
<proteinExistence type="predicted"/>
<dbReference type="AlphaFoldDB" id="A0A316GCE0"/>
<dbReference type="SMART" id="SM00318">
    <property type="entry name" value="SNc"/>
    <property type="match status" value="1"/>
</dbReference>
<dbReference type="InterPro" id="IPR016071">
    <property type="entry name" value="Staphylococal_nuclease_OB-fold"/>
</dbReference>
<gene>
    <name evidence="2" type="ORF">C8D95_101402</name>
</gene>
<dbReference type="GO" id="GO:0004519">
    <property type="term" value="F:endonuclease activity"/>
    <property type="evidence" value="ECO:0007669"/>
    <property type="project" value="UniProtKB-KW"/>
</dbReference>
<dbReference type="InterPro" id="IPR035437">
    <property type="entry name" value="SNase_OB-fold_sf"/>
</dbReference>
<feature type="domain" description="TNase-like" evidence="1">
    <location>
        <begin position="19"/>
        <end position="98"/>
    </location>
</feature>
<sequence>MAAHARRNGPHLFKGKCWVIDGDTIVIDSVHIRLAGIDAPELDHPWGLKAKWAMVALCKGQIVTAKVSGELSHDRVVAVCTLPDGRDLAEELVKQGLALDWAAFSGGRYACHEPDGVRKRLWRAAGRQKADARRLH</sequence>
<evidence type="ECO:0000259" key="1">
    <source>
        <dbReference type="PROSITE" id="PS50830"/>
    </source>
</evidence>
<dbReference type="SUPFAM" id="SSF50199">
    <property type="entry name" value="Staphylococcal nuclease"/>
    <property type="match status" value="1"/>
</dbReference>